<gene>
    <name evidence="1" type="primary">g6297</name>
    <name evidence="1" type="ORF">NpPPO83_00006297</name>
</gene>
<keyword evidence="2" id="KW-1185">Reference proteome</keyword>
<comment type="caution">
    <text evidence="1">The sequence shown here is derived from an EMBL/GenBank/DDBJ whole genome shotgun (WGS) entry which is preliminary data.</text>
</comment>
<accession>A0ACB5RSL3</accession>
<protein>
    <submittedName>
        <fullName evidence="1">Microtubule protein alp7</fullName>
    </submittedName>
</protein>
<dbReference type="EMBL" id="BSXG01000007">
    <property type="protein sequence ID" value="GME23503.1"/>
    <property type="molecule type" value="Genomic_DNA"/>
</dbReference>
<evidence type="ECO:0000313" key="1">
    <source>
        <dbReference type="EMBL" id="GME23503.1"/>
    </source>
</evidence>
<organism evidence="1 2">
    <name type="scientific">Neofusicoccum parvum</name>
    <dbReference type="NCBI Taxonomy" id="310453"/>
    <lineage>
        <taxon>Eukaryota</taxon>
        <taxon>Fungi</taxon>
        <taxon>Dikarya</taxon>
        <taxon>Ascomycota</taxon>
        <taxon>Pezizomycotina</taxon>
        <taxon>Dothideomycetes</taxon>
        <taxon>Dothideomycetes incertae sedis</taxon>
        <taxon>Botryosphaeriales</taxon>
        <taxon>Botryosphaeriaceae</taxon>
        <taxon>Neofusicoccum</taxon>
    </lineage>
</organism>
<sequence length="754" mass="82974">MSTPLSPSASSFSFKSKTPTTARHRAFSNLSHVSPRSPRSPLIKMDDTGVDSPSSPFISLVDQENMPPRTDSHNDKTEDLRFDDEMTAQSVRKMSVDVLSPLKTSRMNSRSPSKRSSVVEPVESSGSPAPAAPVEVEPTMRENEGLTVAIDAMEQEKMNATFSDISYYQNVHESMDDQDDQDDVDNTCFSTFSEIPNADMTMFAKLGQRSPTKQLFSNAKTPRKTPGTPGTARKREYHGYDRSPSPTPRRHKSPSVAERDSDTTNLLLDFTSQMESFGAAPRRSPSKRHSPSKSAGGEASLRNYLNNKRSPLKHGADPATPRRQSNLLNLLDFELPPMPTPRSIPTITVRELESMKSNYQSQISSLTATLSGRAAEVESLKKAVSDAERRVGEAQEHVREERSAREHAEKEKSEWERRGVEVEEVLRSIREEVYRSDKEREELVRKLEESERRAEEAEARAAEHETRALEAEGKIVDQSIMTTADSSDKGPRYTAEEVQRQIDEKVATLCRELHVVYKKKHETKVAALKKSYESKAERKHAELTRKVEELGKQIEDLQARKDATFSGVLPEGLDPQAAANREADLKRMEEQKAELEQQKARLAGLTGEIEAVRAERAQLLHELETERREKGELVAAVDEMLALQADDGATPRQQQSVAEDFRRSVTGSGASAGGNANGNGNSENFRSSGVGRPSGLRAPGGFGFGGAAGGESRIGRSAAGASGLNRSGGSGGAPQSRMMSNIQRMGMGAGRSYE</sequence>
<evidence type="ECO:0000313" key="2">
    <source>
        <dbReference type="Proteomes" id="UP001165186"/>
    </source>
</evidence>
<name>A0ACB5RSL3_9PEZI</name>
<dbReference type="Proteomes" id="UP001165186">
    <property type="component" value="Unassembled WGS sequence"/>
</dbReference>
<proteinExistence type="predicted"/>
<reference evidence="1" key="1">
    <citation type="submission" date="2024-09" db="EMBL/GenBank/DDBJ databases">
        <title>Draft Genome Sequences of Neofusicoccum parvum.</title>
        <authorList>
            <person name="Ashida A."/>
            <person name="Camagna M."/>
            <person name="Tanaka A."/>
            <person name="Takemoto D."/>
        </authorList>
    </citation>
    <scope>NUCLEOTIDE SEQUENCE</scope>
    <source>
        <strain evidence="1">PPO83</strain>
    </source>
</reference>